<evidence type="ECO:0000256" key="7">
    <source>
        <dbReference type="ARBA" id="ARBA00039022"/>
    </source>
</evidence>
<dbReference type="NCBIfam" id="NF010496">
    <property type="entry name" value="PRK13915.1"/>
    <property type="match status" value="1"/>
</dbReference>
<dbReference type="InterPro" id="IPR050256">
    <property type="entry name" value="Glycosyltransferase_2"/>
</dbReference>
<dbReference type="GO" id="GO:0016757">
    <property type="term" value="F:glycosyltransferase activity"/>
    <property type="evidence" value="ECO:0007669"/>
    <property type="project" value="UniProtKB-KW"/>
</dbReference>
<comment type="catalytic activity">
    <reaction evidence="9">
        <text>(2R)-3-phosphoglycerate + UDP-alpha-D-glucose = (2R)-2-O-(alpha-D-glucopyranosyl)-3-phospho-glycerate + UDP + H(+)</text>
        <dbReference type="Rhea" id="RHEA:31319"/>
        <dbReference type="ChEBI" id="CHEBI:15378"/>
        <dbReference type="ChEBI" id="CHEBI:58223"/>
        <dbReference type="ChEBI" id="CHEBI:58272"/>
        <dbReference type="ChEBI" id="CHEBI:58885"/>
        <dbReference type="ChEBI" id="CHEBI:62600"/>
        <dbReference type="EC" id="2.4.1.266"/>
    </reaction>
    <physiologicalReaction direction="left-to-right" evidence="9">
        <dbReference type="Rhea" id="RHEA:31320"/>
    </physiologicalReaction>
</comment>
<keyword evidence="6" id="KW-0460">Magnesium</keyword>
<keyword evidence="4" id="KW-0328">Glycosyltransferase</keyword>
<evidence type="ECO:0000256" key="4">
    <source>
        <dbReference type="ARBA" id="ARBA00022676"/>
    </source>
</evidence>
<feature type="domain" description="Glycosyltransferase 2-like" evidence="12">
    <location>
        <begin position="353"/>
        <end position="466"/>
    </location>
</feature>
<proteinExistence type="inferred from homology"/>
<dbReference type="AlphaFoldDB" id="A0A2M7T5J6"/>
<reference evidence="14" key="1">
    <citation type="submission" date="2017-09" db="EMBL/GenBank/DDBJ databases">
        <title>Depth-based differentiation of microbial function through sediment-hosted aquifers and enrichment of novel symbionts in the deep terrestrial subsurface.</title>
        <authorList>
            <person name="Probst A.J."/>
            <person name="Ladd B."/>
            <person name="Jarett J.K."/>
            <person name="Geller-Mcgrath D.E."/>
            <person name="Sieber C.M.K."/>
            <person name="Emerson J.B."/>
            <person name="Anantharaman K."/>
            <person name="Thomas B.C."/>
            <person name="Malmstrom R."/>
            <person name="Stieglmeier M."/>
            <person name="Klingl A."/>
            <person name="Woyke T."/>
            <person name="Ryan C.M."/>
            <person name="Banfield J.F."/>
        </authorList>
    </citation>
    <scope>NUCLEOTIDE SEQUENCE [LARGE SCALE GENOMIC DNA]</scope>
</reference>
<evidence type="ECO:0000256" key="5">
    <source>
        <dbReference type="ARBA" id="ARBA00022679"/>
    </source>
</evidence>
<comment type="cofactor">
    <cofactor evidence="1">
        <name>Mn(2+)</name>
        <dbReference type="ChEBI" id="CHEBI:29035"/>
    </cofactor>
</comment>
<feature type="region of interest" description="Disordered" evidence="11">
    <location>
        <begin position="285"/>
        <end position="309"/>
    </location>
</feature>
<dbReference type="EC" id="2.4.1.266" evidence="7"/>
<dbReference type="InterPro" id="IPR029044">
    <property type="entry name" value="Nucleotide-diphossugar_trans"/>
</dbReference>
<dbReference type="PANTHER" id="PTHR48090:SF10">
    <property type="entry name" value="GLUCOSYL-3-PHOSPHOGLYCERATE SYNTHASE"/>
    <property type="match status" value="1"/>
</dbReference>
<comment type="caution">
    <text evidence="13">The sequence shown here is derived from an EMBL/GenBank/DDBJ whole genome shotgun (WGS) entry which is preliminary data.</text>
</comment>
<dbReference type="InterPro" id="IPR001173">
    <property type="entry name" value="Glyco_trans_2-like"/>
</dbReference>
<evidence type="ECO:0000259" key="12">
    <source>
        <dbReference type="Pfam" id="PF00535"/>
    </source>
</evidence>
<comment type="cofactor">
    <cofactor evidence="2">
        <name>Mg(2+)</name>
        <dbReference type="ChEBI" id="CHEBI:18420"/>
    </cofactor>
</comment>
<organism evidence="13 14">
    <name type="scientific">Candidatus Aquicultor secundus</name>
    <dbReference type="NCBI Taxonomy" id="1973895"/>
    <lineage>
        <taxon>Bacteria</taxon>
        <taxon>Bacillati</taxon>
        <taxon>Actinomycetota</taxon>
        <taxon>Candidatus Aquicultoria</taxon>
        <taxon>Candidatus Aquicultorales</taxon>
        <taxon>Candidatus Aquicultoraceae</taxon>
        <taxon>Candidatus Aquicultor</taxon>
    </lineage>
</organism>
<evidence type="ECO:0000256" key="11">
    <source>
        <dbReference type="SAM" id="MobiDB-lite"/>
    </source>
</evidence>
<gene>
    <name evidence="13" type="ORF">COY37_10165</name>
</gene>
<comment type="similarity">
    <text evidence="3">Belongs to the glycosyltransferase 2 family.</text>
</comment>
<evidence type="ECO:0000256" key="8">
    <source>
        <dbReference type="ARBA" id="ARBA00040894"/>
    </source>
</evidence>
<evidence type="ECO:0000313" key="14">
    <source>
        <dbReference type="Proteomes" id="UP000230956"/>
    </source>
</evidence>
<sequence>MKINLSSIEEFMDDGYIHAKITEHESGGNGLGCSSSDYTVLLPLIGGKTSIEAVEFASTILTGKKARLVVLGIVEVAGEASLSTGALPARDYRRLLEANDMQDIMHDIVDGGQRIELSNLVKVSRNIWQTIKDTLEGDNYNLMIVPWSHENHTNPHYDILLNELITESPVDVIIVKPGIAHHYKRVLVCLQGGPDTDLVMETALSVAGNRGAELTIVHMRKRSNYGEEMDLASSIDVNAGDHDLIVAAAPATGSNGYSADRVVASILENTTATVIITKASTAPERISPPPEFLPRKKNGGGKNGSNGSNGKIMLPISDIVDKWFAENTFHADDFSDIEKLVEAKRKQGLTISLGLPTLNEEQTIGIIIETIKTNLCDRYPLIDEIAVVDSDSIDSTVQIAGSLGVKVLQESDILPEWGSHLGKGGALWKSLCALKGDIIAWIDTDIKNIHPRFVYGLVGPLIKYPDIKYVKGFYRRPVKIGDQLIETGGGRVTELTARPLLNLFFPELSGFVQPLSGEYAGRREILEQIGFHNGYGVETGLLLNILEQFGLDVMGQVDLVERIHRNQSLESLSKMSFAIIQVIIDKLEQRHRVELLNEINKTMKLIKHEPDQFYLDAKSIEETMKPPILTVPEYREKFIQLEIENMDRAV</sequence>
<evidence type="ECO:0000256" key="1">
    <source>
        <dbReference type="ARBA" id="ARBA00001936"/>
    </source>
</evidence>
<protein>
    <recommendedName>
        <fullName evidence="8">Glucosyl-3-phosphoglycerate synthase</fullName>
        <ecNumber evidence="7">2.4.1.266</ecNumber>
    </recommendedName>
</protein>
<evidence type="ECO:0000256" key="6">
    <source>
        <dbReference type="ARBA" id="ARBA00022842"/>
    </source>
</evidence>
<dbReference type="Pfam" id="PF00535">
    <property type="entry name" value="Glycos_transf_2"/>
    <property type="match status" value="1"/>
</dbReference>
<dbReference type="SUPFAM" id="SSF53448">
    <property type="entry name" value="Nucleotide-diphospho-sugar transferases"/>
    <property type="match status" value="1"/>
</dbReference>
<evidence type="ECO:0000313" key="13">
    <source>
        <dbReference type="EMBL" id="PIZ35519.1"/>
    </source>
</evidence>
<dbReference type="EMBL" id="PFNG01000236">
    <property type="protein sequence ID" value="PIZ35519.1"/>
    <property type="molecule type" value="Genomic_DNA"/>
</dbReference>
<dbReference type="Proteomes" id="UP000230956">
    <property type="component" value="Unassembled WGS sequence"/>
</dbReference>
<dbReference type="Gene3D" id="3.90.550.10">
    <property type="entry name" value="Spore Coat Polysaccharide Biosynthesis Protein SpsA, Chain A"/>
    <property type="match status" value="1"/>
</dbReference>
<keyword evidence="5" id="KW-0808">Transferase</keyword>
<evidence type="ECO:0000256" key="9">
    <source>
        <dbReference type="ARBA" id="ARBA00048689"/>
    </source>
</evidence>
<dbReference type="SUPFAM" id="SSF52402">
    <property type="entry name" value="Adenine nucleotide alpha hydrolases-like"/>
    <property type="match status" value="1"/>
</dbReference>
<dbReference type="Gene3D" id="3.40.50.12370">
    <property type="match status" value="1"/>
</dbReference>
<dbReference type="PANTHER" id="PTHR48090">
    <property type="entry name" value="UNDECAPRENYL-PHOSPHATE 4-DEOXY-4-FORMAMIDO-L-ARABINOSE TRANSFERASE-RELATED"/>
    <property type="match status" value="1"/>
</dbReference>
<accession>A0A2M7T5J6</accession>
<evidence type="ECO:0000256" key="2">
    <source>
        <dbReference type="ARBA" id="ARBA00001946"/>
    </source>
</evidence>
<name>A0A2M7T5J6_9ACTN</name>
<comment type="catalytic activity">
    <reaction evidence="10">
        <text>an NDP-alpha-D-glucose + (2R)-3-phosphoglycerate = (2R)-2-O-(alpha-D-glucopyranosyl)-3-phospho-glycerate + a ribonucleoside 5'-diphosphate + H(+)</text>
        <dbReference type="Rhea" id="RHEA:47244"/>
        <dbReference type="ChEBI" id="CHEBI:15378"/>
        <dbReference type="ChEBI" id="CHEBI:57930"/>
        <dbReference type="ChEBI" id="CHEBI:58272"/>
        <dbReference type="ChEBI" id="CHEBI:62600"/>
        <dbReference type="ChEBI" id="CHEBI:76533"/>
        <dbReference type="EC" id="2.4.1.266"/>
    </reaction>
    <physiologicalReaction direction="left-to-right" evidence="10">
        <dbReference type="Rhea" id="RHEA:47245"/>
    </physiologicalReaction>
</comment>
<evidence type="ECO:0000256" key="10">
    <source>
        <dbReference type="ARBA" id="ARBA00048997"/>
    </source>
</evidence>
<dbReference type="RefSeq" id="WP_286977446.1">
    <property type="nucleotide sequence ID" value="NZ_PEXG01000019.1"/>
</dbReference>
<evidence type="ECO:0000256" key="3">
    <source>
        <dbReference type="ARBA" id="ARBA00006739"/>
    </source>
</evidence>